<evidence type="ECO:0000313" key="14">
    <source>
        <dbReference type="Proteomes" id="UP000269198"/>
    </source>
</evidence>
<dbReference type="NCBIfam" id="TIGR02150">
    <property type="entry name" value="IPP_isom_1"/>
    <property type="match status" value="1"/>
</dbReference>
<keyword evidence="5 10" id="KW-0479">Metal-binding</keyword>
<comment type="function">
    <text evidence="10">Catalyzes the 1,3-allylic rearrangement of the homoallylic substrate isopentenyl (IPP) to its highly electrophilic allylic isomer, dimethylallyl diphosphate (DMAPP).</text>
</comment>
<dbReference type="InterPro" id="IPR056375">
    <property type="entry name" value="Idi_bact"/>
</dbReference>
<evidence type="ECO:0000256" key="8">
    <source>
        <dbReference type="ARBA" id="ARBA00023229"/>
    </source>
</evidence>
<keyword evidence="7 10" id="KW-0464">Manganese</keyword>
<comment type="similarity">
    <text evidence="2 10">Belongs to the IPP isomerase type 1 family.</text>
</comment>
<dbReference type="GO" id="GO:0046872">
    <property type="term" value="F:metal ion binding"/>
    <property type="evidence" value="ECO:0007669"/>
    <property type="project" value="UniProtKB-KW"/>
</dbReference>
<evidence type="ECO:0000259" key="12">
    <source>
        <dbReference type="PROSITE" id="PS51462"/>
    </source>
</evidence>
<dbReference type="OrthoDB" id="9809458at2"/>
<comment type="cofactor">
    <cofactor evidence="10">
        <name>Mn(2+)</name>
        <dbReference type="ChEBI" id="CHEBI:29035"/>
    </cofactor>
    <text evidence="10">Binds 1 Mn(2+) ion per subunit.</text>
</comment>
<feature type="active site" evidence="10 11">
    <location>
        <position position="127"/>
    </location>
</feature>
<sequence>MTQPPGNTEAGTADELVVLLDADLSPIGTADKTAVHGADTPLHLAFSCYVFDGRGRLLATRRALAKATWPGVWTNSCCGHPGPGEDAERAVRRRVREELGIALRDVERVLPDFRYRARSAEGVVENEFCPVYAAVTDDTPDPDPAEIAEWRWVPWASFVALAESAPWAISPWAAEQVPLLDASGVSAGSRV</sequence>
<dbReference type="Pfam" id="PF00293">
    <property type="entry name" value="NUDIX"/>
    <property type="match status" value="1"/>
</dbReference>
<dbReference type="FunFam" id="3.90.79.10:FF:000009">
    <property type="entry name" value="Isopentenyl-diphosphate Delta-isomerase"/>
    <property type="match status" value="1"/>
</dbReference>
<keyword evidence="4 10" id="KW-0963">Cytoplasm</keyword>
<feature type="binding site" evidence="10">
    <location>
        <position position="36"/>
    </location>
    <ligand>
        <name>Mn(2+)</name>
        <dbReference type="ChEBI" id="CHEBI:29035"/>
    </ligand>
</feature>
<accession>A0A3N0EDF5</accession>
<evidence type="ECO:0000256" key="4">
    <source>
        <dbReference type="ARBA" id="ARBA00022490"/>
    </source>
</evidence>
<dbReference type="Proteomes" id="UP000269198">
    <property type="component" value="Unassembled WGS sequence"/>
</dbReference>
<dbReference type="NCBIfam" id="NF002995">
    <property type="entry name" value="PRK03759.1"/>
    <property type="match status" value="1"/>
</dbReference>
<comment type="catalytic activity">
    <reaction evidence="10">
        <text>isopentenyl diphosphate = dimethylallyl diphosphate</text>
        <dbReference type="Rhea" id="RHEA:23284"/>
        <dbReference type="ChEBI" id="CHEBI:57623"/>
        <dbReference type="ChEBI" id="CHEBI:128769"/>
        <dbReference type="EC" id="5.3.3.2"/>
    </reaction>
</comment>
<keyword evidence="6 10" id="KW-0460">Magnesium</keyword>
<keyword evidence="9 10" id="KW-0413">Isomerase</keyword>
<dbReference type="InterPro" id="IPR015797">
    <property type="entry name" value="NUDIX_hydrolase-like_dom_sf"/>
</dbReference>
<evidence type="ECO:0000256" key="1">
    <source>
        <dbReference type="ARBA" id="ARBA00004826"/>
    </source>
</evidence>
<dbReference type="PANTHER" id="PTHR10885:SF0">
    <property type="entry name" value="ISOPENTENYL-DIPHOSPHATE DELTA-ISOMERASE"/>
    <property type="match status" value="1"/>
</dbReference>
<feature type="active site" evidence="10 11">
    <location>
        <position position="78"/>
    </location>
</feature>
<dbReference type="HAMAP" id="MF_00202">
    <property type="entry name" value="Idi"/>
    <property type="match status" value="1"/>
</dbReference>
<dbReference type="GO" id="GO:0008299">
    <property type="term" value="P:isoprenoid biosynthetic process"/>
    <property type="evidence" value="ECO:0007669"/>
    <property type="project" value="UniProtKB-UniRule"/>
</dbReference>
<evidence type="ECO:0000313" key="13">
    <source>
        <dbReference type="EMBL" id="RNL85821.1"/>
    </source>
</evidence>
<dbReference type="AlphaFoldDB" id="A0A3N0EDF5"/>
<dbReference type="UniPathway" id="UPA00059">
    <property type="reaction ID" value="UER00104"/>
</dbReference>
<dbReference type="EMBL" id="RJMB01000005">
    <property type="protein sequence ID" value="RNL85821.1"/>
    <property type="molecule type" value="Genomic_DNA"/>
</dbReference>
<dbReference type="CDD" id="cd02885">
    <property type="entry name" value="NUDIX_IPP_Isomerase"/>
    <property type="match status" value="1"/>
</dbReference>
<dbReference type="GO" id="GO:0050992">
    <property type="term" value="P:dimethylallyl diphosphate biosynthetic process"/>
    <property type="evidence" value="ECO:0007669"/>
    <property type="project" value="UniProtKB-UniRule"/>
</dbReference>
<evidence type="ECO:0000256" key="10">
    <source>
        <dbReference type="HAMAP-Rule" id="MF_00202"/>
    </source>
</evidence>
<evidence type="ECO:0000256" key="6">
    <source>
        <dbReference type="ARBA" id="ARBA00022842"/>
    </source>
</evidence>
<dbReference type="RefSeq" id="WP_123200600.1">
    <property type="nucleotide sequence ID" value="NZ_RJMB01000005.1"/>
</dbReference>
<evidence type="ECO:0000256" key="5">
    <source>
        <dbReference type="ARBA" id="ARBA00022723"/>
    </source>
</evidence>
<comment type="subcellular location">
    <subcellularLocation>
        <location evidence="10">Cytoplasm</location>
    </subcellularLocation>
</comment>
<feature type="domain" description="Nudix hydrolase" evidence="12">
    <location>
        <begin position="41"/>
        <end position="175"/>
    </location>
</feature>
<feature type="binding site" evidence="10">
    <location>
        <position position="125"/>
    </location>
    <ligand>
        <name>Mn(2+)</name>
        <dbReference type="ChEBI" id="CHEBI:29035"/>
    </ligand>
</feature>
<protein>
    <recommendedName>
        <fullName evidence="3 10">Isopentenyl-diphosphate Delta-isomerase</fullName>
        <shortName evidence="10">IPP isomerase</shortName>
        <ecNumber evidence="3 10">5.3.3.2</ecNumber>
    </recommendedName>
    <alternativeName>
        <fullName evidence="10">IPP:DMAPP isomerase</fullName>
    </alternativeName>
    <alternativeName>
        <fullName evidence="10">Isopentenyl pyrophosphate isomerase</fullName>
    </alternativeName>
</protein>
<reference evidence="13 14" key="1">
    <citation type="submission" date="2018-11" db="EMBL/GenBank/DDBJ databases">
        <title>The genome draft of YIM 96095.</title>
        <authorList>
            <person name="Tang S.-K."/>
            <person name="Chunyu W.-X."/>
            <person name="Feng Y.-Z."/>
        </authorList>
    </citation>
    <scope>NUCLEOTIDE SEQUENCE [LARGE SCALE GENOMIC DNA]</scope>
    <source>
        <strain evidence="13 14">YIM 96095</strain>
    </source>
</reference>
<feature type="binding site" evidence="10">
    <location>
        <position position="98"/>
    </location>
    <ligand>
        <name>Mg(2+)</name>
        <dbReference type="ChEBI" id="CHEBI:18420"/>
    </ligand>
</feature>
<feature type="binding site" evidence="10">
    <location>
        <position position="80"/>
    </location>
    <ligand>
        <name>Mn(2+)</name>
        <dbReference type="ChEBI" id="CHEBI:29035"/>
    </ligand>
</feature>
<dbReference type="PIRSF" id="PIRSF018427">
    <property type="entry name" value="Isopntndiph_ism"/>
    <property type="match status" value="1"/>
</dbReference>
<dbReference type="SUPFAM" id="SSF55811">
    <property type="entry name" value="Nudix"/>
    <property type="match status" value="1"/>
</dbReference>
<dbReference type="InterPro" id="IPR011876">
    <property type="entry name" value="IsopentenylPP_isomerase_typ1"/>
</dbReference>
<evidence type="ECO:0000256" key="9">
    <source>
        <dbReference type="ARBA" id="ARBA00023235"/>
    </source>
</evidence>
<dbReference type="GO" id="GO:0005737">
    <property type="term" value="C:cytoplasm"/>
    <property type="evidence" value="ECO:0007669"/>
    <property type="project" value="UniProtKB-SubCell"/>
</dbReference>
<keyword evidence="14" id="KW-1185">Reference proteome</keyword>
<feature type="binding site" evidence="10">
    <location>
        <position position="127"/>
    </location>
    <ligand>
        <name>Mn(2+)</name>
        <dbReference type="ChEBI" id="CHEBI:29035"/>
    </ligand>
</feature>
<evidence type="ECO:0000256" key="3">
    <source>
        <dbReference type="ARBA" id="ARBA00012057"/>
    </source>
</evidence>
<dbReference type="PANTHER" id="PTHR10885">
    <property type="entry name" value="ISOPENTENYL-DIPHOSPHATE DELTA-ISOMERASE"/>
    <property type="match status" value="1"/>
</dbReference>
<gene>
    <name evidence="10" type="primary">idi</name>
    <name evidence="13" type="ORF">EFW17_07640</name>
</gene>
<evidence type="ECO:0000256" key="7">
    <source>
        <dbReference type="ARBA" id="ARBA00023211"/>
    </source>
</evidence>
<evidence type="ECO:0000256" key="2">
    <source>
        <dbReference type="ARBA" id="ARBA00007579"/>
    </source>
</evidence>
<dbReference type="PROSITE" id="PS51462">
    <property type="entry name" value="NUDIX"/>
    <property type="match status" value="1"/>
</dbReference>
<name>A0A3N0EDF5_9ACTN</name>
<dbReference type="Gene3D" id="3.90.79.10">
    <property type="entry name" value="Nucleoside Triphosphate Pyrophosphohydrolase"/>
    <property type="match status" value="1"/>
</dbReference>
<organism evidence="13 14">
    <name type="scientific">Halostreptopolyspora alba</name>
    <dbReference type="NCBI Taxonomy" id="2487137"/>
    <lineage>
        <taxon>Bacteria</taxon>
        <taxon>Bacillati</taxon>
        <taxon>Actinomycetota</taxon>
        <taxon>Actinomycetes</taxon>
        <taxon>Streptosporangiales</taxon>
        <taxon>Nocardiopsidaceae</taxon>
        <taxon>Halostreptopolyspora</taxon>
    </lineage>
</organism>
<comment type="pathway">
    <text evidence="1 10">Isoprenoid biosynthesis; dimethylallyl diphosphate biosynthesis; dimethylallyl diphosphate from isopentenyl diphosphate: step 1/1.</text>
</comment>
<dbReference type="InterPro" id="IPR000086">
    <property type="entry name" value="NUDIX_hydrolase_dom"/>
</dbReference>
<comment type="cofactor">
    <cofactor evidence="10">
        <name>Mg(2+)</name>
        <dbReference type="ChEBI" id="CHEBI:18420"/>
    </cofactor>
    <text evidence="10">Binds 1 Mg(2+) ion per subunit. The magnesium ion binds only when substrate is bound.</text>
</comment>
<feature type="binding site" evidence="10">
    <location>
        <position position="43"/>
    </location>
    <ligand>
        <name>Mn(2+)</name>
        <dbReference type="ChEBI" id="CHEBI:29035"/>
    </ligand>
</feature>
<dbReference type="EC" id="5.3.3.2" evidence="3 10"/>
<keyword evidence="8 10" id="KW-0414">Isoprene biosynthesis</keyword>
<comment type="caution">
    <text evidence="13">The sequence shown here is derived from an EMBL/GenBank/DDBJ whole genome shotgun (WGS) entry which is preliminary data.</text>
</comment>
<dbReference type="GO" id="GO:0004452">
    <property type="term" value="F:isopentenyl-diphosphate delta-isomerase activity"/>
    <property type="evidence" value="ECO:0007669"/>
    <property type="project" value="UniProtKB-UniRule"/>
</dbReference>
<proteinExistence type="inferred from homology"/>
<evidence type="ECO:0000256" key="11">
    <source>
        <dbReference type="PIRSR" id="PIRSR018427-1"/>
    </source>
</evidence>